<evidence type="ECO:0000256" key="1">
    <source>
        <dbReference type="SAM" id="MobiDB-lite"/>
    </source>
</evidence>
<protein>
    <submittedName>
        <fullName evidence="3">Uncharacterized protein</fullName>
    </submittedName>
</protein>
<feature type="transmembrane region" description="Helical" evidence="2">
    <location>
        <begin position="357"/>
        <end position="381"/>
    </location>
</feature>
<gene>
    <name evidence="3" type="ORF">OXX778_LOCUS8442</name>
</gene>
<dbReference type="EMBL" id="CAJNOC010001162">
    <property type="protein sequence ID" value="CAF0840733.1"/>
    <property type="molecule type" value="Genomic_DNA"/>
</dbReference>
<proteinExistence type="predicted"/>
<feature type="region of interest" description="Disordered" evidence="1">
    <location>
        <begin position="321"/>
        <end position="351"/>
    </location>
</feature>
<accession>A0A813VQ79</accession>
<comment type="caution">
    <text evidence="3">The sequence shown here is derived from an EMBL/GenBank/DDBJ whole genome shotgun (WGS) entry which is preliminary data.</text>
</comment>
<keyword evidence="2" id="KW-0812">Transmembrane</keyword>
<evidence type="ECO:0000256" key="2">
    <source>
        <dbReference type="SAM" id="Phobius"/>
    </source>
</evidence>
<keyword evidence="4" id="KW-1185">Reference proteome</keyword>
<evidence type="ECO:0000313" key="4">
    <source>
        <dbReference type="Proteomes" id="UP000663879"/>
    </source>
</evidence>
<keyword evidence="2" id="KW-0472">Membrane</keyword>
<feature type="compositionally biased region" description="Basic and acidic residues" evidence="1">
    <location>
        <begin position="328"/>
        <end position="351"/>
    </location>
</feature>
<dbReference type="AlphaFoldDB" id="A0A813VQ79"/>
<dbReference type="Proteomes" id="UP000663879">
    <property type="component" value="Unassembled WGS sequence"/>
</dbReference>
<sequence>MENNIFDKLNDQNNYPPEFFYSKMKYNPFNFGSLHPPQRPFATQIPPYPIAAPPLPIPPPGPPLTSPLNPFVSAHFQPPSSKTQLPNQAIQVTAGHFPPELPAPFSSDDYSLARPSLSPPPALLSSASLQSPRFNSSYRHNSITPFIRTTLPPSPPQKTLTPLETPLYPFEGIHLPPSLQKPLPTPSHYPFSITRPPPPSAFSASTALQPPRFNSSYLPNYNTQNLNNFSTGNNFDESSNWPRSLPNFTHNYFKSGFPKEIYDNDFSNFTNNKNDLKTNQNILVSSREVTNNKANVTLNENDFQSSSGIFLIEKNSVSLTSSEISSNNKEENKQKDEKETKKEKTKEKKDEKKSRNVIVIVPVCCIFVVFLVIGTGVGIPLSSILNNNIINNNNTNINTNINQNNINNNVVADMAVQIIQANVPISLTIDTLTTTLLTNIITNETTTSTITSTTSTKTSITSTTVNSTFTLENSTTTTPEKIQNGNNMGK</sequence>
<name>A0A813VQ79_9BILA</name>
<keyword evidence="2" id="KW-1133">Transmembrane helix</keyword>
<reference evidence="3" key="1">
    <citation type="submission" date="2021-02" db="EMBL/GenBank/DDBJ databases">
        <authorList>
            <person name="Nowell W R."/>
        </authorList>
    </citation>
    <scope>NUCLEOTIDE SEQUENCE</scope>
    <source>
        <strain evidence="3">Ploen Becks lab</strain>
    </source>
</reference>
<organism evidence="3 4">
    <name type="scientific">Brachionus calyciflorus</name>
    <dbReference type="NCBI Taxonomy" id="104777"/>
    <lineage>
        <taxon>Eukaryota</taxon>
        <taxon>Metazoa</taxon>
        <taxon>Spiralia</taxon>
        <taxon>Gnathifera</taxon>
        <taxon>Rotifera</taxon>
        <taxon>Eurotatoria</taxon>
        <taxon>Monogononta</taxon>
        <taxon>Pseudotrocha</taxon>
        <taxon>Ploima</taxon>
        <taxon>Brachionidae</taxon>
        <taxon>Brachionus</taxon>
    </lineage>
</organism>
<evidence type="ECO:0000313" key="3">
    <source>
        <dbReference type="EMBL" id="CAF0840733.1"/>
    </source>
</evidence>